<gene>
    <name evidence="2" type="ORF">LIER_38946</name>
</gene>
<feature type="region of interest" description="Disordered" evidence="1">
    <location>
        <begin position="23"/>
        <end position="46"/>
    </location>
</feature>
<feature type="compositionally biased region" description="Acidic residues" evidence="1">
    <location>
        <begin position="94"/>
        <end position="104"/>
    </location>
</feature>
<evidence type="ECO:0000313" key="3">
    <source>
        <dbReference type="Proteomes" id="UP001454036"/>
    </source>
</evidence>
<dbReference type="PANTHER" id="PTHR31973:SF187">
    <property type="entry name" value="MUTATOR TRANSPOSASE MUDRA PROTEIN"/>
    <property type="match status" value="1"/>
</dbReference>
<feature type="compositionally biased region" description="Acidic residues" evidence="1">
    <location>
        <begin position="112"/>
        <end position="123"/>
    </location>
</feature>
<sequence>MLSASFLEQHVKEVVVPDYVVDNHEDDIDSQNMEKSSSDKSGKRKKQLVLTRFEKSVIDGDVEPGTQGRKRRYKGPYARHGVQFKERRESGWVEGEESEESDGVLEDKIYDSDFDSGDSTSDSDGDCNILRLIDDPRKKRRYVHFNENDIQNPKLFPGLLPDISVSVLKIAVDKKFGIMITDNQARRTREKALKAIEGDHTEQYKLIWGYIEELKKRHPGSTVFAEYEDIPKDSIAGLFKRIYVCLRPLVEGFKVGCRKLTGLDGCHSKGIHIQ</sequence>
<name>A0AAV3Q9X4_LITER</name>
<dbReference type="PANTHER" id="PTHR31973">
    <property type="entry name" value="POLYPROTEIN, PUTATIVE-RELATED"/>
    <property type="match status" value="1"/>
</dbReference>
<accession>A0AAV3Q9X4</accession>
<dbReference type="AlphaFoldDB" id="A0AAV3Q9X4"/>
<evidence type="ECO:0000313" key="2">
    <source>
        <dbReference type="EMBL" id="GAA0159932.1"/>
    </source>
</evidence>
<organism evidence="2 3">
    <name type="scientific">Lithospermum erythrorhizon</name>
    <name type="common">Purple gromwell</name>
    <name type="synonym">Lithospermum officinale var. erythrorhizon</name>
    <dbReference type="NCBI Taxonomy" id="34254"/>
    <lineage>
        <taxon>Eukaryota</taxon>
        <taxon>Viridiplantae</taxon>
        <taxon>Streptophyta</taxon>
        <taxon>Embryophyta</taxon>
        <taxon>Tracheophyta</taxon>
        <taxon>Spermatophyta</taxon>
        <taxon>Magnoliopsida</taxon>
        <taxon>eudicotyledons</taxon>
        <taxon>Gunneridae</taxon>
        <taxon>Pentapetalae</taxon>
        <taxon>asterids</taxon>
        <taxon>lamiids</taxon>
        <taxon>Boraginales</taxon>
        <taxon>Boraginaceae</taxon>
        <taxon>Boraginoideae</taxon>
        <taxon>Lithospermeae</taxon>
        <taxon>Lithospermum</taxon>
    </lineage>
</organism>
<keyword evidence="3" id="KW-1185">Reference proteome</keyword>
<proteinExistence type="predicted"/>
<feature type="region of interest" description="Disordered" evidence="1">
    <location>
        <begin position="60"/>
        <end position="123"/>
    </location>
</feature>
<evidence type="ECO:0000256" key="1">
    <source>
        <dbReference type="SAM" id="MobiDB-lite"/>
    </source>
</evidence>
<reference evidence="2 3" key="1">
    <citation type="submission" date="2024-01" db="EMBL/GenBank/DDBJ databases">
        <title>The complete chloroplast genome sequence of Lithospermum erythrorhizon: insights into the phylogenetic relationship among Boraginaceae species and the maternal lineages of purple gromwells.</title>
        <authorList>
            <person name="Okada T."/>
            <person name="Watanabe K."/>
        </authorList>
    </citation>
    <scope>NUCLEOTIDE SEQUENCE [LARGE SCALE GENOMIC DNA]</scope>
</reference>
<comment type="caution">
    <text evidence="2">The sequence shown here is derived from an EMBL/GenBank/DDBJ whole genome shotgun (WGS) entry which is preliminary data.</text>
</comment>
<dbReference type="EMBL" id="BAABME010020276">
    <property type="protein sequence ID" value="GAA0159932.1"/>
    <property type="molecule type" value="Genomic_DNA"/>
</dbReference>
<protein>
    <submittedName>
        <fullName evidence="2">Uncharacterized protein</fullName>
    </submittedName>
</protein>
<dbReference type="Proteomes" id="UP001454036">
    <property type="component" value="Unassembled WGS sequence"/>
</dbReference>